<accession>F7NML4</accession>
<dbReference type="eggNOG" id="COG4723">
    <property type="taxonomic scope" value="Bacteria"/>
</dbReference>
<evidence type="ECO:0000313" key="1">
    <source>
        <dbReference type="EMBL" id="EGO62718.1"/>
    </source>
</evidence>
<name>F7NML4_9FIRM</name>
<gene>
    <name evidence="1" type="ORF">ALO_16722</name>
</gene>
<reference evidence="1 2" key="1">
    <citation type="journal article" date="2011" name="EMBO J.">
        <title>Structural diversity of bacterial flagellar motors.</title>
        <authorList>
            <person name="Chen S."/>
            <person name="Beeby M."/>
            <person name="Murphy G.E."/>
            <person name="Leadbetter J.R."/>
            <person name="Hendrixson D.R."/>
            <person name="Briegel A."/>
            <person name="Li Z."/>
            <person name="Shi J."/>
            <person name="Tocheva E.I."/>
            <person name="Muller A."/>
            <person name="Dobro M.J."/>
            <person name="Jensen G.J."/>
        </authorList>
    </citation>
    <scope>NUCLEOTIDE SEQUENCE [LARGE SCALE GENOMIC DNA]</scope>
    <source>
        <strain evidence="1 2">DSM 6540</strain>
    </source>
</reference>
<feature type="non-terminal residue" evidence="1">
    <location>
        <position position="1"/>
    </location>
</feature>
<dbReference type="Proteomes" id="UP000003240">
    <property type="component" value="Unassembled WGS sequence"/>
</dbReference>
<proteinExistence type="predicted"/>
<keyword evidence="2" id="KW-1185">Reference proteome</keyword>
<organism evidence="1 2">
    <name type="scientific">Acetonema longum DSM 6540</name>
    <dbReference type="NCBI Taxonomy" id="1009370"/>
    <lineage>
        <taxon>Bacteria</taxon>
        <taxon>Bacillati</taxon>
        <taxon>Bacillota</taxon>
        <taxon>Negativicutes</taxon>
        <taxon>Acetonemataceae</taxon>
        <taxon>Acetonema</taxon>
    </lineage>
</organism>
<dbReference type="EMBL" id="AFGF01000175">
    <property type="protein sequence ID" value="EGO62718.1"/>
    <property type="molecule type" value="Genomic_DNA"/>
</dbReference>
<dbReference type="STRING" id="1009370.ALO_16722"/>
<dbReference type="AlphaFoldDB" id="F7NML4"/>
<feature type="non-terminal residue" evidence="1">
    <location>
        <position position="216"/>
    </location>
</feature>
<comment type="caution">
    <text evidence="1">The sequence shown here is derived from an EMBL/GenBank/DDBJ whole genome shotgun (WGS) entry which is preliminary data.</text>
</comment>
<evidence type="ECO:0000313" key="2">
    <source>
        <dbReference type="Proteomes" id="UP000003240"/>
    </source>
</evidence>
<sequence>GGDKMITITILKNPFNHNGKEVHTSEHVPGKTAYEYIQPYLLGLDNYVVSVNGSAAADATELVMDNNDWIAVCPVVGNSKWGKFFATLLVGGLIGNWIGGLMKGSFLSGLSGAASSIGSMIGGALINHWFPSPKPDIPDMDPSYSWNNTQSLAGQGNALAVTYGVMRTAGQILAQHVSSKGEEQYLNILLCGGEGPIDSISDIRINGNPIAYYKGT</sequence>
<protein>
    <submittedName>
        <fullName evidence="1">Tail fiber protein, truncation</fullName>
    </submittedName>
</protein>